<accession>A0A0F8XLF5</accession>
<gene>
    <name evidence="1" type="ORF">LCGC14_2929230</name>
</gene>
<dbReference type="AlphaFoldDB" id="A0A0F8XLF5"/>
<comment type="caution">
    <text evidence="1">The sequence shown here is derived from an EMBL/GenBank/DDBJ whole genome shotgun (WGS) entry which is preliminary data.</text>
</comment>
<name>A0A0F8XLF5_9ZZZZ</name>
<reference evidence="1" key="1">
    <citation type="journal article" date="2015" name="Nature">
        <title>Complex archaea that bridge the gap between prokaryotes and eukaryotes.</title>
        <authorList>
            <person name="Spang A."/>
            <person name="Saw J.H."/>
            <person name="Jorgensen S.L."/>
            <person name="Zaremba-Niedzwiedzka K."/>
            <person name="Martijn J."/>
            <person name="Lind A.E."/>
            <person name="van Eijk R."/>
            <person name="Schleper C."/>
            <person name="Guy L."/>
            <person name="Ettema T.J."/>
        </authorList>
    </citation>
    <scope>NUCLEOTIDE SEQUENCE</scope>
</reference>
<dbReference type="EMBL" id="LAZR01058425">
    <property type="protein sequence ID" value="KKK69922.1"/>
    <property type="molecule type" value="Genomic_DNA"/>
</dbReference>
<proteinExistence type="predicted"/>
<evidence type="ECO:0000313" key="1">
    <source>
        <dbReference type="EMBL" id="KKK69922.1"/>
    </source>
</evidence>
<sequence>KDVDLIEALDLIEKITTENTDLHEQVAALESKEVCTEPHNDSVLEGCPYCRIQELVQPEPLKRSRNEQRRTR</sequence>
<protein>
    <submittedName>
        <fullName evidence="1">Uncharacterized protein</fullName>
    </submittedName>
</protein>
<feature type="non-terminal residue" evidence="1">
    <location>
        <position position="1"/>
    </location>
</feature>
<organism evidence="1">
    <name type="scientific">marine sediment metagenome</name>
    <dbReference type="NCBI Taxonomy" id="412755"/>
    <lineage>
        <taxon>unclassified sequences</taxon>
        <taxon>metagenomes</taxon>
        <taxon>ecological metagenomes</taxon>
    </lineage>
</organism>